<gene>
    <name evidence="1" type="ORF">GCM10023153_28720</name>
</gene>
<dbReference type="Proteomes" id="UP001500390">
    <property type="component" value="Unassembled WGS sequence"/>
</dbReference>
<dbReference type="EMBL" id="BAABFX010000040">
    <property type="protein sequence ID" value="GAA4400855.1"/>
    <property type="molecule type" value="Genomic_DNA"/>
</dbReference>
<proteinExistence type="predicted"/>
<organism evidence="1 2">
    <name type="scientific">Ornithinibacter aureus</name>
    <dbReference type="NCBI Taxonomy" id="622664"/>
    <lineage>
        <taxon>Bacteria</taxon>
        <taxon>Bacillati</taxon>
        <taxon>Actinomycetota</taxon>
        <taxon>Actinomycetes</taxon>
        <taxon>Micrococcales</taxon>
        <taxon>Intrasporangiaceae</taxon>
        <taxon>Ornithinibacter</taxon>
    </lineage>
</organism>
<evidence type="ECO:0000313" key="2">
    <source>
        <dbReference type="Proteomes" id="UP001500390"/>
    </source>
</evidence>
<reference evidence="2" key="1">
    <citation type="journal article" date="2019" name="Int. J. Syst. Evol. Microbiol.">
        <title>The Global Catalogue of Microorganisms (GCM) 10K type strain sequencing project: providing services to taxonomists for standard genome sequencing and annotation.</title>
        <authorList>
            <consortium name="The Broad Institute Genomics Platform"/>
            <consortium name="The Broad Institute Genome Sequencing Center for Infectious Disease"/>
            <person name="Wu L."/>
            <person name="Ma J."/>
        </authorList>
    </citation>
    <scope>NUCLEOTIDE SEQUENCE [LARGE SCALE GENOMIC DNA]</scope>
    <source>
        <strain evidence="2">JCM 17738</strain>
    </source>
</reference>
<evidence type="ECO:0000313" key="1">
    <source>
        <dbReference type="EMBL" id="GAA4400855.1"/>
    </source>
</evidence>
<protein>
    <submittedName>
        <fullName evidence="1">Uncharacterized protein</fullName>
    </submittedName>
</protein>
<comment type="caution">
    <text evidence="1">The sequence shown here is derived from an EMBL/GenBank/DDBJ whole genome shotgun (WGS) entry which is preliminary data.</text>
</comment>
<sequence>MLMTVNGQNWPRNRSVLGCGHPYSGAMRWEGLFADLEGQLAAEERRELDDEVAERTRRERALVTLSDRLAGAVGTTVRLGLGAGLRVQGEVADLGDGWVLLRDPAVGREHLVPTAAVVTVSALGARVEAARAARRFGLGYALRALSRDRATVAMSLSGVGVTAGAGVGVGPGAGPGSGVGFGFSAAGGSVLVGTIDAVGADHLDLAEHPEGVPRRRGNVTAMTTVPFHALLLVESRR</sequence>
<accession>A0ABP8K5T3</accession>
<name>A0ABP8K5T3_9MICO</name>
<keyword evidence="2" id="KW-1185">Reference proteome</keyword>